<dbReference type="PANTHER" id="PTHR36181">
    <property type="entry name" value="INTRON-ENCODED ENDONUCLEASE AI3-RELATED"/>
    <property type="match status" value="1"/>
</dbReference>
<dbReference type="InterPro" id="IPR051289">
    <property type="entry name" value="LAGLIDADG_Endonuclease"/>
</dbReference>
<reference evidence="2" key="1">
    <citation type="submission" date="2020-01" db="EMBL/GenBank/DDBJ databases">
        <authorList>
            <person name="Fang M.L."/>
            <person name="Zhang Y."/>
        </authorList>
    </citation>
    <scope>NUCLEOTIDE SEQUENCE</scope>
    <source>
        <strain evidence="2">YMF1.03037</strain>
    </source>
</reference>
<sequence>MNIKNKFIKFKYNSTIKVFNLKNKRLFSIFYNFNLKNTKDILAKQKNNLDVLKNNETSKHNIDANSSNFFVNPYYLAGFTDAEGCFSVLCTRNKNCKTGWRIQVSFQIHLGKEDKNLLEKIKATLGVGKIYDSGNKSCVFVVYSPEELISTIIPFFDKYPLLTQKRADFESFKQVLNIIDKKKHNTTEGLENILSIKASMRNGLTKILAESFPNIVAASKPIIKKPEVLNPNWICGFIDGEGCFIVHIQNLAKSKLGKTVKLQFKITQNERDMEILNLILLYFNCGRLQTDRDCKILTITKFADIINILIPFFKDYPLQGIKFLNLADFIKVAELIENKAHLTSEGLNDILRIKSGMNRGRKYDNTFIE</sequence>
<dbReference type="Pfam" id="PF00961">
    <property type="entry name" value="LAGLIDADG_1"/>
    <property type="match status" value="2"/>
</dbReference>
<keyword evidence="2" id="KW-0255">Endonuclease</keyword>
<proteinExistence type="predicted"/>
<protein>
    <submittedName>
        <fullName evidence="2">LAGLIDADG endonuclease</fullName>
    </submittedName>
</protein>
<dbReference type="InterPro" id="IPR004860">
    <property type="entry name" value="LAGLIDADG_dom"/>
</dbReference>
<dbReference type="GO" id="GO:0005739">
    <property type="term" value="C:mitochondrion"/>
    <property type="evidence" value="ECO:0007669"/>
    <property type="project" value="UniProtKB-ARBA"/>
</dbReference>
<keyword evidence="2" id="KW-0378">Hydrolase</keyword>
<dbReference type="GO" id="GO:0004519">
    <property type="term" value="F:endonuclease activity"/>
    <property type="evidence" value="ECO:0007669"/>
    <property type="project" value="UniProtKB-KW"/>
</dbReference>
<feature type="domain" description="Homing endonuclease LAGLIDADG" evidence="1">
    <location>
        <begin position="234"/>
        <end position="332"/>
    </location>
</feature>
<accession>A0A6G6A3H2</accession>
<organism evidence="2">
    <name type="scientific">Orbilia oligospora</name>
    <name type="common">Nematode-trapping fungus</name>
    <name type="synonym">Arthrobotrys oligospora</name>
    <dbReference type="NCBI Taxonomy" id="2813651"/>
    <lineage>
        <taxon>Eukaryota</taxon>
        <taxon>Fungi</taxon>
        <taxon>Dikarya</taxon>
        <taxon>Ascomycota</taxon>
        <taxon>Pezizomycotina</taxon>
        <taxon>Orbiliomycetes</taxon>
        <taxon>Orbiliales</taxon>
        <taxon>Orbiliaceae</taxon>
        <taxon>Orbilia</taxon>
    </lineage>
</organism>
<dbReference type="InterPro" id="IPR027434">
    <property type="entry name" value="Homing_endonucl"/>
</dbReference>
<keyword evidence="2" id="KW-0540">Nuclease</keyword>
<dbReference type="EMBL" id="MN977366">
    <property type="protein sequence ID" value="QID02855.1"/>
    <property type="molecule type" value="Genomic_DNA"/>
</dbReference>
<geneLocation type="mitochondrion" evidence="2"/>
<evidence type="ECO:0000259" key="1">
    <source>
        <dbReference type="Pfam" id="PF00961"/>
    </source>
</evidence>
<keyword evidence="2" id="KW-0496">Mitochondrion</keyword>
<dbReference type="Gene3D" id="3.10.28.10">
    <property type="entry name" value="Homing endonucleases"/>
    <property type="match status" value="2"/>
</dbReference>
<name>A0A6G6A3H2_ORBOL</name>
<evidence type="ECO:0000313" key="2">
    <source>
        <dbReference type="EMBL" id="QID02855.1"/>
    </source>
</evidence>
<feature type="domain" description="Homing endonuclease LAGLIDADG" evidence="1">
    <location>
        <begin position="76"/>
        <end position="175"/>
    </location>
</feature>
<dbReference type="PANTHER" id="PTHR36181:SF4">
    <property type="entry name" value="LAGLIDADG ENDONUCLEASE"/>
    <property type="match status" value="1"/>
</dbReference>
<dbReference type="SUPFAM" id="SSF55608">
    <property type="entry name" value="Homing endonucleases"/>
    <property type="match status" value="2"/>
</dbReference>
<dbReference type="AlphaFoldDB" id="A0A6G6A3H2"/>
<gene>
    <name evidence="2" type="primary">orf369</name>
</gene>
<dbReference type="FunFam" id="3.10.28.10:FF:000010">
    <property type="entry name" value="LAGLIDADG homing endonuclease I-LtrII"/>
    <property type="match status" value="1"/>
</dbReference>